<dbReference type="EMBL" id="SRRH01000071">
    <property type="protein sequence ID" value="KAG6300235.1"/>
    <property type="molecule type" value="Genomic_DNA"/>
</dbReference>
<reference evidence="2 3" key="1">
    <citation type="journal article" date="2020" name="bioRxiv">
        <title>Whole genome comparisons of ergot fungi reveals the divergence and evolution of species within the genus Claviceps are the result of varying mechanisms driving genome evolution and host range expansion.</title>
        <authorList>
            <person name="Wyka S.A."/>
            <person name="Mondo S.J."/>
            <person name="Liu M."/>
            <person name="Dettman J."/>
            <person name="Nalam V."/>
            <person name="Broders K.D."/>
        </authorList>
    </citation>
    <scope>NUCLEOTIDE SEQUENCE [LARGE SCALE GENOMIC DNA]</scope>
    <source>
        <strain evidence="2 3">Clav52</strain>
    </source>
</reference>
<proteinExistence type="predicted"/>
<comment type="caution">
    <text evidence="2">The sequence shown here is derived from an EMBL/GenBank/DDBJ whole genome shotgun (WGS) entry which is preliminary data.</text>
</comment>
<dbReference type="Proteomes" id="UP000707071">
    <property type="component" value="Unassembled WGS sequence"/>
</dbReference>
<accession>A0A9P7U519</accession>
<evidence type="ECO:0000313" key="3">
    <source>
        <dbReference type="Proteomes" id="UP000707071"/>
    </source>
</evidence>
<evidence type="ECO:0000256" key="1">
    <source>
        <dbReference type="SAM" id="SignalP"/>
    </source>
</evidence>
<evidence type="ECO:0000313" key="2">
    <source>
        <dbReference type="EMBL" id="KAG6300235.1"/>
    </source>
</evidence>
<keyword evidence="1" id="KW-0732">Signal</keyword>
<gene>
    <name evidence="2" type="ORF">E4U09_007215</name>
</gene>
<feature type="chain" id="PRO_5040158312" description="Secreted protein" evidence="1">
    <location>
        <begin position="22"/>
        <end position="87"/>
    </location>
</feature>
<protein>
    <recommendedName>
        <fullName evidence="4">Secreted protein</fullName>
    </recommendedName>
</protein>
<dbReference type="AlphaFoldDB" id="A0A9P7U519"/>
<evidence type="ECO:0008006" key="4">
    <source>
        <dbReference type="Google" id="ProtNLM"/>
    </source>
</evidence>
<feature type="signal peptide" evidence="1">
    <location>
        <begin position="1"/>
        <end position="21"/>
    </location>
</feature>
<sequence length="87" mass="9411">MVKIFSMFMTTLATVGPIVQAGPCTPGLKYCGFTLKNYDYPGAENLKENTLYICNSNGSVTRSGLCPIGCSHEGAGKSDSCKWHWVL</sequence>
<name>A0A9P7U519_9HYPO</name>
<organism evidence="2 3">
    <name type="scientific">Claviceps aff. purpurea</name>
    <dbReference type="NCBI Taxonomy" id="1967640"/>
    <lineage>
        <taxon>Eukaryota</taxon>
        <taxon>Fungi</taxon>
        <taxon>Dikarya</taxon>
        <taxon>Ascomycota</taxon>
        <taxon>Pezizomycotina</taxon>
        <taxon>Sordariomycetes</taxon>
        <taxon>Hypocreomycetidae</taxon>
        <taxon>Hypocreales</taxon>
        <taxon>Clavicipitaceae</taxon>
        <taxon>Claviceps</taxon>
    </lineage>
</organism>
<keyword evidence="3" id="KW-1185">Reference proteome</keyword>